<accession>A0A760RM62</accession>
<evidence type="ECO:0000313" key="1">
    <source>
        <dbReference type="EMBL" id="HAG2563048.1"/>
    </source>
</evidence>
<proteinExistence type="predicted"/>
<organism evidence="1">
    <name type="scientific">Salmonella enterica</name>
    <name type="common">Salmonella choleraesuis</name>
    <dbReference type="NCBI Taxonomy" id="28901"/>
    <lineage>
        <taxon>Bacteria</taxon>
        <taxon>Pseudomonadati</taxon>
        <taxon>Pseudomonadota</taxon>
        <taxon>Gammaproteobacteria</taxon>
        <taxon>Enterobacterales</taxon>
        <taxon>Enterobacteriaceae</taxon>
        <taxon>Salmonella</taxon>
    </lineage>
</organism>
<dbReference type="EMBL" id="DAAXUA010000046">
    <property type="protein sequence ID" value="HAG2563048.1"/>
    <property type="molecule type" value="Genomic_DNA"/>
</dbReference>
<reference evidence="1" key="1">
    <citation type="journal article" date="2018" name="Genome Biol.">
        <title>SKESA: strategic k-mer extension for scrupulous assemblies.</title>
        <authorList>
            <person name="Souvorov A."/>
            <person name="Agarwala R."/>
            <person name="Lipman D.J."/>
        </authorList>
    </citation>
    <scope>NUCLEOTIDE SEQUENCE</scope>
    <source>
        <strain evidence="1">MA.CK_95/00012601</strain>
    </source>
</reference>
<sequence>MLGKDTDAQKHELIRTLYLVNGKSLRETTQLAGISKMTVIRVCNKEED</sequence>
<evidence type="ECO:0008006" key="2">
    <source>
        <dbReference type="Google" id="ProtNLM"/>
    </source>
</evidence>
<reference evidence="1" key="2">
    <citation type="submission" date="2020-02" db="EMBL/GenBank/DDBJ databases">
        <authorList>
            <consortium name="NCBI Pathogen Detection Project"/>
        </authorList>
    </citation>
    <scope>NUCLEOTIDE SEQUENCE</scope>
    <source>
        <strain evidence="1">MA.CK_95/00012601</strain>
    </source>
</reference>
<protein>
    <recommendedName>
        <fullName evidence="2">Resolvase HTH domain-containing protein</fullName>
    </recommendedName>
</protein>
<comment type="caution">
    <text evidence="1">The sequence shown here is derived from an EMBL/GenBank/DDBJ whole genome shotgun (WGS) entry which is preliminary data.</text>
</comment>
<name>A0A760RM62_SALER</name>
<dbReference type="AlphaFoldDB" id="A0A760RM62"/>
<gene>
    <name evidence="1" type="ORF">G8W38_004915</name>
</gene>